<dbReference type="RefSeq" id="WP_254102063.1">
    <property type="nucleotide sequence ID" value="NZ_JANATA010000024.1"/>
</dbReference>
<evidence type="ECO:0000313" key="2">
    <source>
        <dbReference type="EMBL" id="MCP3429561.1"/>
    </source>
</evidence>
<dbReference type="EMBL" id="JANATA010000024">
    <property type="protein sequence ID" value="MCP3429561.1"/>
    <property type="molecule type" value="Genomic_DNA"/>
</dbReference>
<reference evidence="2" key="1">
    <citation type="submission" date="2022-07" db="EMBL/GenBank/DDBJ databases">
        <title>Characterization of the Novel Bacterium Alteromonas immobilis LMIT006 and Alteromonas gregis LMIT007.</title>
        <authorList>
            <person name="Lin X."/>
        </authorList>
    </citation>
    <scope>NUCLEOTIDE SEQUENCE</scope>
    <source>
        <strain evidence="2">LMIT007</strain>
    </source>
</reference>
<organism evidence="2 3">
    <name type="scientific">Opacimonas viscosa</name>
    <dbReference type="NCBI Taxonomy" id="2961944"/>
    <lineage>
        <taxon>Bacteria</taxon>
        <taxon>Pseudomonadati</taxon>
        <taxon>Pseudomonadota</taxon>
        <taxon>Gammaproteobacteria</taxon>
        <taxon>Alteromonadales</taxon>
        <taxon>Alteromonadaceae</taxon>
        <taxon>Opacimonas</taxon>
    </lineage>
</organism>
<name>A0AA41X4X8_9ALTE</name>
<sequence length="99" mass="11153">MDVNRTYCPSCNGEIFKNIKRQLIFKGKIECPHCKASLTTSISSSLFFAIIVGGPVYALTKYLLGFIEINNYLESFIPVFLILLTSQLLSPFKNLVEVE</sequence>
<evidence type="ECO:0008006" key="4">
    <source>
        <dbReference type="Google" id="ProtNLM"/>
    </source>
</evidence>
<keyword evidence="3" id="KW-1185">Reference proteome</keyword>
<dbReference type="AlphaFoldDB" id="A0AA41X4X8"/>
<evidence type="ECO:0000256" key="1">
    <source>
        <dbReference type="SAM" id="Phobius"/>
    </source>
</evidence>
<dbReference type="Proteomes" id="UP001165413">
    <property type="component" value="Unassembled WGS sequence"/>
</dbReference>
<feature type="transmembrane region" description="Helical" evidence="1">
    <location>
        <begin position="42"/>
        <end position="60"/>
    </location>
</feature>
<protein>
    <recommendedName>
        <fullName evidence="4">Cxxc_20_cxxc protein</fullName>
    </recommendedName>
</protein>
<evidence type="ECO:0000313" key="3">
    <source>
        <dbReference type="Proteomes" id="UP001165413"/>
    </source>
</evidence>
<accession>A0AA41X4X8</accession>
<proteinExistence type="predicted"/>
<comment type="caution">
    <text evidence="2">The sequence shown here is derived from an EMBL/GenBank/DDBJ whole genome shotgun (WGS) entry which is preliminary data.</text>
</comment>
<keyword evidence="1" id="KW-1133">Transmembrane helix</keyword>
<keyword evidence="1" id="KW-0472">Membrane</keyword>
<gene>
    <name evidence="2" type="ORF">NLF92_11455</name>
</gene>
<keyword evidence="1" id="KW-0812">Transmembrane</keyword>